<comment type="caution">
    <text evidence="12">The sequence shown here is derived from an EMBL/GenBank/DDBJ whole genome shotgun (WGS) entry which is preliminary data.</text>
</comment>
<dbReference type="SUPFAM" id="SSF75005">
    <property type="entry name" value="Arabinanase/levansucrase/invertase"/>
    <property type="match status" value="1"/>
</dbReference>
<dbReference type="Gene3D" id="2.60.120.560">
    <property type="entry name" value="Exo-inulinase, domain 1"/>
    <property type="match status" value="1"/>
</dbReference>
<evidence type="ECO:0000259" key="11">
    <source>
        <dbReference type="Pfam" id="PF08244"/>
    </source>
</evidence>
<keyword evidence="13" id="KW-1185">Reference proteome</keyword>
<reference evidence="12 13" key="1">
    <citation type="submission" date="2024-09" db="EMBL/GenBank/DDBJ databases">
        <authorList>
            <person name="Sun Q."/>
            <person name="Mori K."/>
        </authorList>
    </citation>
    <scope>NUCLEOTIDE SEQUENCE [LARGE SCALE GENOMIC DNA]</scope>
    <source>
        <strain evidence="12 13">NCAIM B.02610</strain>
    </source>
</reference>
<keyword evidence="5 8" id="KW-0378">Hydrolase</keyword>
<evidence type="ECO:0000256" key="6">
    <source>
        <dbReference type="ARBA" id="ARBA00023295"/>
    </source>
</evidence>
<evidence type="ECO:0000313" key="13">
    <source>
        <dbReference type="Proteomes" id="UP001589838"/>
    </source>
</evidence>
<evidence type="ECO:0000259" key="10">
    <source>
        <dbReference type="Pfam" id="PF00251"/>
    </source>
</evidence>
<comment type="function">
    <text evidence="9">Enables the bacterium to metabolize sucrose as a sole carbon source.</text>
</comment>
<dbReference type="NCBIfam" id="TIGR01322">
    <property type="entry name" value="scrB_fam"/>
    <property type="match status" value="1"/>
</dbReference>
<dbReference type="InterPro" id="IPR023296">
    <property type="entry name" value="Glyco_hydro_beta-prop_sf"/>
</dbReference>
<dbReference type="RefSeq" id="WP_335962740.1">
    <property type="nucleotide sequence ID" value="NZ_JAXBLX010000034.1"/>
</dbReference>
<accession>A0ABV6KET5</accession>
<dbReference type="Proteomes" id="UP001589838">
    <property type="component" value="Unassembled WGS sequence"/>
</dbReference>
<keyword evidence="6 8" id="KW-0326">Glycosidase</keyword>
<dbReference type="InterPro" id="IPR013189">
    <property type="entry name" value="Glyco_hydro_32_C"/>
</dbReference>
<comment type="similarity">
    <text evidence="2 8">Belongs to the glycosyl hydrolase 32 family.</text>
</comment>
<dbReference type="EC" id="3.2.1.26" evidence="3 8"/>
<dbReference type="InterPro" id="IPR013320">
    <property type="entry name" value="ConA-like_dom_sf"/>
</dbReference>
<dbReference type="CDD" id="cd18623">
    <property type="entry name" value="GH32_ScrB-like"/>
    <property type="match status" value="1"/>
</dbReference>
<proteinExistence type="inferred from homology"/>
<keyword evidence="9" id="KW-0963">Cytoplasm</keyword>
<dbReference type="InterPro" id="IPR006232">
    <property type="entry name" value="Suc6P_hydrolase"/>
</dbReference>
<organism evidence="12 13">
    <name type="scientific">Halalkalibacter kiskunsagensis</name>
    <dbReference type="NCBI Taxonomy" id="1548599"/>
    <lineage>
        <taxon>Bacteria</taxon>
        <taxon>Bacillati</taxon>
        <taxon>Bacillota</taxon>
        <taxon>Bacilli</taxon>
        <taxon>Bacillales</taxon>
        <taxon>Bacillaceae</taxon>
        <taxon>Halalkalibacter</taxon>
    </lineage>
</organism>
<evidence type="ECO:0000256" key="2">
    <source>
        <dbReference type="ARBA" id="ARBA00009902"/>
    </source>
</evidence>
<dbReference type="SUPFAM" id="SSF49899">
    <property type="entry name" value="Concanavalin A-like lectins/glucanases"/>
    <property type="match status" value="1"/>
</dbReference>
<dbReference type="InterPro" id="IPR001362">
    <property type="entry name" value="Glyco_hydro_32"/>
</dbReference>
<evidence type="ECO:0000256" key="1">
    <source>
        <dbReference type="ARBA" id="ARBA00004914"/>
    </source>
</evidence>
<dbReference type="InterPro" id="IPR051214">
    <property type="entry name" value="GH32_Enzymes"/>
</dbReference>
<feature type="domain" description="Glycosyl hydrolase family 32 N-terminal" evidence="10">
    <location>
        <begin position="37"/>
        <end position="338"/>
    </location>
</feature>
<dbReference type="PANTHER" id="PTHR43101:SF1">
    <property type="entry name" value="BETA-FRUCTOSIDASE"/>
    <property type="match status" value="1"/>
</dbReference>
<dbReference type="Pfam" id="PF08244">
    <property type="entry name" value="Glyco_hydro_32C"/>
    <property type="match status" value="1"/>
</dbReference>
<dbReference type="Gene3D" id="2.115.10.20">
    <property type="entry name" value="Glycosyl hydrolase domain, family 43"/>
    <property type="match status" value="1"/>
</dbReference>
<evidence type="ECO:0000256" key="9">
    <source>
        <dbReference type="RuleBase" id="RU365015"/>
    </source>
</evidence>
<dbReference type="InterPro" id="IPR018053">
    <property type="entry name" value="Glyco_hydro_32_AS"/>
</dbReference>
<dbReference type="Pfam" id="PF00251">
    <property type="entry name" value="Glyco_hydro_32N"/>
    <property type="match status" value="1"/>
</dbReference>
<feature type="domain" description="Glycosyl hydrolase family 32 C-terminal" evidence="11">
    <location>
        <begin position="341"/>
        <end position="482"/>
    </location>
</feature>
<dbReference type="SMART" id="SM00640">
    <property type="entry name" value="Glyco_32"/>
    <property type="match status" value="1"/>
</dbReference>
<protein>
    <recommendedName>
        <fullName evidence="4 8">Sucrose-6-phosphate hydrolase</fullName>
        <ecNumber evidence="3 8">3.2.1.26</ecNumber>
    </recommendedName>
    <alternativeName>
        <fullName evidence="7 9">Invertase</fullName>
    </alternativeName>
</protein>
<evidence type="ECO:0000256" key="8">
    <source>
        <dbReference type="RuleBase" id="RU362110"/>
    </source>
</evidence>
<dbReference type="PROSITE" id="PS00609">
    <property type="entry name" value="GLYCOSYL_HYDROL_F32"/>
    <property type="match status" value="1"/>
</dbReference>
<dbReference type="InterPro" id="IPR013148">
    <property type="entry name" value="Glyco_hydro_32_N"/>
</dbReference>
<evidence type="ECO:0000256" key="7">
    <source>
        <dbReference type="ARBA" id="ARBA00033367"/>
    </source>
</evidence>
<keyword evidence="9" id="KW-0119">Carbohydrate metabolism</keyword>
<dbReference type="PANTHER" id="PTHR43101">
    <property type="entry name" value="BETA-FRUCTOSIDASE"/>
    <property type="match status" value="1"/>
</dbReference>
<evidence type="ECO:0000313" key="12">
    <source>
        <dbReference type="EMBL" id="MFC0471445.1"/>
    </source>
</evidence>
<evidence type="ECO:0000256" key="4">
    <source>
        <dbReference type="ARBA" id="ARBA00019623"/>
    </source>
</evidence>
<gene>
    <name evidence="12" type="ORF">ACFFHM_13335</name>
</gene>
<dbReference type="EMBL" id="JBHLUX010000034">
    <property type="protein sequence ID" value="MFC0471445.1"/>
    <property type="molecule type" value="Genomic_DNA"/>
</dbReference>
<evidence type="ECO:0000256" key="5">
    <source>
        <dbReference type="ARBA" id="ARBA00022801"/>
    </source>
</evidence>
<comment type="pathway">
    <text evidence="1 9">Glycan biosynthesis; sucrose metabolism.</text>
</comment>
<comment type="subcellular location">
    <subcellularLocation>
        <location evidence="9">Cytoplasm</location>
    </subcellularLocation>
</comment>
<sequence length="489" mass="57177">MEWTREKRYRRLQEADANEIEELKRSVGKCNWRQTYHIQPEMGLLNDPNGFSYYNGEYHLFYQWFPLGPVHGLKYWYHTKSVDLVRWENVGVGIEPTEYFESHGAFSGSAIEHEGKLYLFYTGNCRDQDWIRHPYQCIAVMDEHGTIEKYEEPVIKGVPKGYTDHFRDPKIWKQGGKFYAIIGAQRTDATGCVVLYQSDNLKDWTFLGEITTDLHDFGFMWECPDYFEFDYQGVLMFSPQGIHPEGDQFQNLYQSGYLLGDRLDLTNRTFRHSEFHELDRGFDFYAPQTMVDDQNRRILVGWMGLPEIEYPTDRHGWAHCLTLPREVTMRNGKLIQQPVKEVAKLRKSNVEVEATLLSERKRFESFHGVSYELICEFSNKNATAFGIDVRVGEQEATTLKYDAINKKMIFDRSQSGEAFALDYGVVRQCEMDRETIKFHLFVDASSIELFVNDGEEVFTGRVFPKRESSGIRFFADGGKVNMKASKWDY</sequence>
<comment type="catalytic activity">
    <reaction evidence="8">
        <text>Hydrolysis of terminal non-reducing beta-D-fructofuranoside residues in beta-D-fructofuranosides.</text>
        <dbReference type="EC" id="3.2.1.26"/>
    </reaction>
</comment>
<evidence type="ECO:0000256" key="3">
    <source>
        <dbReference type="ARBA" id="ARBA00012758"/>
    </source>
</evidence>
<dbReference type="GO" id="GO:0016787">
    <property type="term" value="F:hydrolase activity"/>
    <property type="evidence" value="ECO:0007669"/>
    <property type="project" value="UniProtKB-KW"/>
</dbReference>
<name>A0ABV6KET5_9BACI</name>